<feature type="compositionally biased region" description="Basic and acidic residues" evidence="8">
    <location>
        <begin position="1"/>
        <end position="14"/>
    </location>
</feature>
<feature type="coiled-coil region" evidence="7">
    <location>
        <begin position="1108"/>
        <end position="1177"/>
    </location>
</feature>
<feature type="repeat" description="WD" evidence="5">
    <location>
        <begin position="1626"/>
        <end position="1667"/>
    </location>
</feature>
<dbReference type="InterPro" id="IPR008271">
    <property type="entry name" value="Ser/Thr_kinase_AS"/>
</dbReference>
<feature type="region of interest" description="Disordered" evidence="8">
    <location>
        <begin position="173"/>
        <end position="592"/>
    </location>
</feature>
<dbReference type="InterPro" id="IPR011009">
    <property type="entry name" value="Kinase-like_dom_sf"/>
</dbReference>
<dbReference type="CDD" id="cd00200">
    <property type="entry name" value="WD40"/>
    <property type="match status" value="2"/>
</dbReference>
<dbReference type="Pfam" id="PF00069">
    <property type="entry name" value="Pkinase"/>
    <property type="match status" value="1"/>
</dbReference>
<dbReference type="CDD" id="cd06503">
    <property type="entry name" value="ATP-synt_Fo_b"/>
    <property type="match status" value="1"/>
</dbReference>
<keyword evidence="3 6" id="KW-0547">Nucleotide-binding</keyword>
<feature type="repeat" description="WD" evidence="5">
    <location>
        <begin position="1794"/>
        <end position="1839"/>
    </location>
</feature>
<feature type="compositionally biased region" description="Low complexity" evidence="8">
    <location>
        <begin position="320"/>
        <end position="349"/>
    </location>
</feature>
<feature type="compositionally biased region" description="Low complexity" evidence="8">
    <location>
        <begin position="27"/>
        <end position="41"/>
    </location>
</feature>
<feature type="repeat" description="WD" evidence="5">
    <location>
        <begin position="1505"/>
        <end position="1537"/>
    </location>
</feature>
<dbReference type="GO" id="GO:0005524">
    <property type="term" value="F:ATP binding"/>
    <property type="evidence" value="ECO:0007669"/>
    <property type="project" value="UniProtKB-UniRule"/>
</dbReference>
<feature type="repeat" description="WD" evidence="5">
    <location>
        <begin position="2190"/>
        <end position="2219"/>
    </location>
</feature>
<organism evidence="10 11">
    <name type="scientific">Lignipirellula cremea</name>
    <dbReference type="NCBI Taxonomy" id="2528010"/>
    <lineage>
        <taxon>Bacteria</taxon>
        <taxon>Pseudomonadati</taxon>
        <taxon>Planctomycetota</taxon>
        <taxon>Planctomycetia</taxon>
        <taxon>Pirellulales</taxon>
        <taxon>Pirellulaceae</taxon>
        <taxon>Lignipirellula</taxon>
    </lineage>
</organism>
<feature type="repeat" description="WD" evidence="5">
    <location>
        <begin position="2361"/>
        <end position="2402"/>
    </location>
</feature>
<evidence type="ECO:0000256" key="8">
    <source>
        <dbReference type="SAM" id="MobiDB-lite"/>
    </source>
</evidence>
<keyword evidence="10" id="KW-0418">Kinase</keyword>
<dbReference type="KEGG" id="lcre:Pla8534_27420"/>
<feature type="repeat" description="WD" evidence="5">
    <location>
        <begin position="2220"/>
        <end position="2261"/>
    </location>
</feature>
<feature type="domain" description="Protein kinase" evidence="9">
    <location>
        <begin position="710"/>
        <end position="968"/>
    </location>
</feature>
<dbReference type="PROSITE" id="PS00678">
    <property type="entry name" value="WD_REPEATS_1"/>
    <property type="match status" value="6"/>
</dbReference>
<dbReference type="Proteomes" id="UP000317648">
    <property type="component" value="Chromosome"/>
</dbReference>
<evidence type="ECO:0000256" key="6">
    <source>
        <dbReference type="PROSITE-ProRule" id="PRU10141"/>
    </source>
</evidence>
<dbReference type="InterPro" id="IPR001680">
    <property type="entry name" value="WD40_rpt"/>
</dbReference>
<dbReference type="Pfam" id="PF00400">
    <property type="entry name" value="WD40"/>
    <property type="match status" value="11"/>
</dbReference>
<evidence type="ECO:0000256" key="2">
    <source>
        <dbReference type="ARBA" id="ARBA00022737"/>
    </source>
</evidence>
<dbReference type="SUPFAM" id="SSF50978">
    <property type="entry name" value="WD40 repeat-like"/>
    <property type="match status" value="3"/>
</dbReference>
<dbReference type="Gene3D" id="1.10.510.10">
    <property type="entry name" value="Transferase(Phosphotransferase) domain 1"/>
    <property type="match status" value="1"/>
</dbReference>
<dbReference type="Gene3D" id="3.30.200.20">
    <property type="entry name" value="Phosphorylase Kinase, domain 1"/>
    <property type="match status" value="1"/>
</dbReference>
<dbReference type="EC" id="2.7.11.1" evidence="10"/>
<feature type="repeat" description="WD" evidence="5">
    <location>
        <begin position="2282"/>
        <end position="2310"/>
    </location>
</feature>
<evidence type="ECO:0000313" key="10">
    <source>
        <dbReference type="EMBL" id="QDU94934.1"/>
    </source>
</evidence>
<feature type="repeat" description="WD" evidence="5">
    <location>
        <begin position="2315"/>
        <end position="2356"/>
    </location>
</feature>
<keyword evidence="4 6" id="KW-0067">ATP-binding</keyword>
<dbReference type="InterPro" id="IPR015943">
    <property type="entry name" value="WD40/YVTN_repeat-like_dom_sf"/>
</dbReference>
<evidence type="ECO:0000259" key="9">
    <source>
        <dbReference type="PROSITE" id="PS50011"/>
    </source>
</evidence>
<dbReference type="InterPro" id="IPR017441">
    <property type="entry name" value="Protein_kinase_ATP_BS"/>
</dbReference>
<dbReference type="RefSeq" id="WP_145053724.1">
    <property type="nucleotide sequence ID" value="NZ_CP036433.1"/>
</dbReference>
<dbReference type="SMART" id="SM00220">
    <property type="entry name" value="S_TKc"/>
    <property type="match status" value="1"/>
</dbReference>
<dbReference type="InterPro" id="IPR036322">
    <property type="entry name" value="WD40_repeat_dom_sf"/>
</dbReference>
<dbReference type="PROSITE" id="PS50294">
    <property type="entry name" value="WD_REPEATS_REGION"/>
    <property type="match status" value="9"/>
</dbReference>
<dbReference type="PANTHER" id="PTHR19879">
    <property type="entry name" value="TRANSCRIPTION INITIATION FACTOR TFIID"/>
    <property type="match status" value="1"/>
</dbReference>
<keyword evidence="1 5" id="KW-0853">WD repeat</keyword>
<dbReference type="PROSITE" id="PS00107">
    <property type="entry name" value="PROTEIN_KINASE_ATP"/>
    <property type="match status" value="1"/>
</dbReference>
<keyword evidence="10" id="KW-0808">Transferase</keyword>
<dbReference type="SUPFAM" id="SSF56112">
    <property type="entry name" value="Protein kinase-like (PK-like)"/>
    <property type="match status" value="1"/>
</dbReference>
<feature type="compositionally biased region" description="Basic and acidic residues" evidence="8">
    <location>
        <begin position="220"/>
        <end position="237"/>
    </location>
</feature>
<evidence type="ECO:0000256" key="7">
    <source>
        <dbReference type="SAM" id="Coils"/>
    </source>
</evidence>
<dbReference type="PRINTS" id="PR00320">
    <property type="entry name" value="GPROTEINBRPT"/>
</dbReference>
<dbReference type="EMBL" id="CP036433">
    <property type="protein sequence ID" value="QDU94934.1"/>
    <property type="molecule type" value="Genomic_DNA"/>
</dbReference>
<evidence type="ECO:0000256" key="5">
    <source>
        <dbReference type="PROSITE-ProRule" id="PRU00221"/>
    </source>
</evidence>
<feature type="repeat" description="WD" evidence="5">
    <location>
        <begin position="2403"/>
        <end position="2436"/>
    </location>
</feature>
<keyword evidence="7" id="KW-0175">Coiled coil</keyword>
<gene>
    <name evidence="10" type="primary">pknD_2</name>
    <name evidence="10" type="ORF">Pla8534_27420</name>
</gene>
<dbReference type="PROSITE" id="PS50011">
    <property type="entry name" value="PROTEIN_KINASE_DOM"/>
    <property type="match status" value="1"/>
</dbReference>
<dbReference type="PANTHER" id="PTHR19879:SF9">
    <property type="entry name" value="TRANSCRIPTION INITIATION FACTOR TFIID SUBUNIT 5"/>
    <property type="match status" value="1"/>
</dbReference>
<evidence type="ECO:0000256" key="1">
    <source>
        <dbReference type="ARBA" id="ARBA00022574"/>
    </source>
</evidence>
<dbReference type="PROSITE" id="PS00108">
    <property type="entry name" value="PROTEIN_KINASE_ST"/>
    <property type="match status" value="1"/>
</dbReference>
<accession>A0A518DSY1</accession>
<feature type="repeat" description="WD" evidence="5">
    <location>
        <begin position="1469"/>
        <end position="1503"/>
    </location>
</feature>
<evidence type="ECO:0000256" key="4">
    <source>
        <dbReference type="ARBA" id="ARBA00022840"/>
    </source>
</evidence>
<name>A0A518DSY1_9BACT</name>
<evidence type="ECO:0000313" key="11">
    <source>
        <dbReference type="Proteomes" id="UP000317648"/>
    </source>
</evidence>
<feature type="binding site" evidence="6">
    <location>
        <position position="739"/>
    </location>
    <ligand>
        <name>ATP</name>
        <dbReference type="ChEBI" id="CHEBI:30616"/>
    </ligand>
</feature>
<protein>
    <submittedName>
        <fullName evidence="10">Serine/threonine-protein kinase PknD</fullName>
        <ecNumber evidence="10">2.7.11.1</ecNumber>
    </submittedName>
</protein>
<dbReference type="InterPro" id="IPR000719">
    <property type="entry name" value="Prot_kinase_dom"/>
</dbReference>
<feature type="coiled-coil region" evidence="7">
    <location>
        <begin position="1236"/>
        <end position="1285"/>
    </location>
</feature>
<proteinExistence type="predicted"/>
<keyword evidence="2" id="KW-0677">Repeat</keyword>
<dbReference type="CDD" id="cd14014">
    <property type="entry name" value="STKc_PknB_like"/>
    <property type="match status" value="1"/>
</dbReference>
<dbReference type="InterPro" id="IPR019775">
    <property type="entry name" value="WD40_repeat_CS"/>
</dbReference>
<feature type="repeat" description="WD" evidence="5">
    <location>
        <begin position="2005"/>
        <end position="2037"/>
    </location>
</feature>
<evidence type="ECO:0000256" key="3">
    <source>
        <dbReference type="ARBA" id="ARBA00022741"/>
    </source>
</evidence>
<feature type="compositionally biased region" description="Basic and acidic residues" evidence="8">
    <location>
        <begin position="42"/>
        <end position="58"/>
    </location>
</feature>
<reference evidence="10 11" key="1">
    <citation type="submission" date="2019-02" db="EMBL/GenBank/DDBJ databases">
        <title>Deep-cultivation of Planctomycetes and their phenomic and genomic characterization uncovers novel biology.</title>
        <authorList>
            <person name="Wiegand S."/>
            <person name="Jogler M."/>
            <person name="Boedeker C."/>
            <person name="Pinto D."/>
            <person name="Vollmers J."/>
            <person name="Rivas-Marin E."/>
            <person name="Kohn T."/>
            <person name="Peeters S.H."/>
            <person name="Heuer A."/>
            <person name="Rast P."/>
            <person name="Oberbeckmann S."/>
            <person name="Bunk B."/>
            <person name="Jeske O."/>
            <person name="Meyerdierks A."/>
            <person name="Storesund J.E."/>
            <person name="Kallscheuer N."/>
            <person name="Luecker S."/>
            <person name="Lage O.M."/>
            <person name="Pohl T."/>
            <person name="Merkel B.J."/>
            <person name="Hornburger P."/>
            <person name="Mueller R.-W."/>
            <person name="Bruemmer F."/>
            <person name="Labrenz M."/>
            <person name="Spormann A.M."/>
            <person name="Op den Camp H."/>
            <person name="Overmann J."/>
            <person name="Amann R."/>
            <person name="Jetten M.S.M."/>
            <person name="Mascher T."/>
            <person name="Medema M.H."/>
            <person name="Devos D.P."/>
            <person name="Kaster A.-K."/>
            <person name="Ovreas L."/>
            <person name="Rohde M."/>
            <person name="Galperin M.Y."/>
            <person name="Jogler C."/>
        </authorList>
    </citation>
    <scope>NUCLEOTIDE SEQUENCE [LARGE SCALE GENOMIC DNA]</scope>
    <source>
        <strain evidence="10 11">Pla85_3_4</strain>
    </source>
</reference>
<feature type="repeat" description="WD" evidence="5">
    <location>
        <begin position="1554"/>
        <end position="1586"/>
    </location>
</feature>
<dbReference type="GO" id="GO:0004674">
    <property type="term" value="F:protein serine/threonine kinase activity"/>
    <property type="evidence" value="ECO:0007669"/>
    <property type="project" value="UniProtKB-EC"/>
</dbReference>
<sequence length="2460" mass="265338">MNNDERPHDDHENLDPLAEDGSQEPHPGGSVPGDSPVGDPPTARDDFAPTGDEGRATVDGDDPTQLRPAEMGTLDDLPADDEAVWAEEDDLRDTVSEGEEIYEVEEVLDLAEDAEPVADAAPEDQATLEGPLSDAEWTHTETVEFDALPEGFLDPSLTVDGLPDELAPLLDDSRQTVDGLGDDRPPGSEPPACMETVDGLPLEADEPAGMGTIDDIGASAEERSPQEQTLDDIRLPEADEPAGMGTIDDIGASAEERSPQEQTLDDIRLPEADEPTGMGTLDDVDLTDPGSAGEDTVDERLLEDPEVESLLAGTAGAPLTEIEGTIEMTGEELAAIRAEAEADAQSGSADDADPPAPSKPLSLGPGGLDLPADEKGTVSEISPEWNLAEAAAPEGRVDLQSPPRRDEKATLDDAESLQTHSADELDTAVDADGPATGKATSGSGPGGSSPGGAELLRTLDSDEFEPLAAPYDTASDRTLDSDEFVNPPGVNRQTLDSLDVPADEQQGQRGEPRIDQTLDSVDLPPGLSASVDRASQTVDDVPATADASQQTLDDVPPDSPGADDQRTIDQTMDSADFPSLPFPPGGPLEGASRIDQTLDSVDLPPDAPVKSNTVEARAISQTLDSTEFGPVDAKASGATLESGEVSAEIPPEDSPRIRATWQGAVGEATPMTSIRAELTLRPSVEDETSLVIQHRKFGDRSTGSQTPVDYQVVKQLGQGGMGVVYAAKQTSIDRTVALKMLKAETAKQKVQRNKFLSEAVVTGDLEHPNIVPIYDLGMNDDGALYYAMKRVVGTPWDEVVRSKGLGENLEILMKVADAVGFAHARKVIHRDLKPENVMLGGYGEVLVMDWGLAIPSDGRKIGGIKQSVSMGGTPAYMAPEMAAGPFEKISIRSDIYLLGAMLYEIISGKPPHTGRDVMKCLFAAAKNEIQQTTEKGELVEIALRAMATEPENRFGAVSEFQEAIRRYLSHSESIKLSDRAAEDLLEARDSKNYEDFARARFGFMEAFELWSGNDKARQGVAETSYLYASTALEKGDYDLALGLLDQRDEGHQELGQQVELAQKERDQRQLRLKQLRRWSMIGLATFLLVVLGFSAAVSKLYFDAERSALAAEKSAQEAKESAELAKAEKVAADIAREDAVAKRLAAVKAEAATREALKTAEEQRSKAEASTAEALAQKKLADENAEKARVAQATALVEQKKAETSAEEAKVAQSLAEVEKNKAEKSADDARKAKLLADAEREKAVKQEELANAAKVAAEKSAIEAKKAQDEAVVERQRAEAQEKLAVDKAEEARLALVRASREQYSALIGLASAKIEENAFGQARSILEQIAQDDYLGPLRNWEWGRLKYLCQQSVMEFPQADEQGFALEAVALVPSGTDALPTRFVVGGDSRDALVYDIAHPKAPPLRTPAAATRVDALAVSRDGSFLATAGDNPEGSGVRIGSVKLWAAPDYTSELREIAAHPGERIRSLDFSRDGKWLLTGASNGVVRIWNAATGEQRGGDYRGHRGAVYSARFSPNGKSFVTAGHDGVAVVWNASDHAAGKAEFSQAPPFRGHTGPVYAADFSPDGKRVVTGGEDKRILLWDPALLTEFDFDTAVRNFKEGKKVEEVKKEIDYRELEGDSIDDRHTAAVRAVRFSDDGVRIISASQDNTVKVWRADTLELYKTLRGHGNPVSALSVSPTGERIVSVGYDETQQARVWDIEQYSTLAVLGSQELEGHHGAVLAAAFAQGRQGDRPAGQVVQEDPAEETLEVVTASADRTARTWKFRRAWRTNADGKKGAWSLEETSSVEHKEGHRFLASSVVFFPPRTGERQRIATGAGDNTVRIWDMERKVELAALSSTGREGVVDISADGKLIATGSNGLVEAASRKPGETYDEVEGKLYRRTRSDGWAFKLWDADGKYLAEIQGQDAEATALRFVATSERPHLLAVGDVDGDIRLWDCDQALASQKAGQTPSALLTLQPRPHQGRVVEILFLPGLRMFSGGVDCLARVYDLKQQQELARLVHPMAVTALAATASGDRLLTGCEDGKVRLWKADGTLLWTFDLTEYDQVSADPMSASLRLGAVVKGEPGGLRSKPPLVRSLDISADGKSVLATLSAGEMDLPGPTLLKFRGVYVQRFNLTDQAPTEFKRFEGQREFLEARFAPFGEAGNRLIAAVGGDEAMLWREQDRGPRGDLRPNGALLAARFNSQGDLFVTASDDGSARIWSVPQQHALLKLEGHRGVVYSAVFSHNDAQVLTSGADGTARLWDARSGAEIRRLPLPETKLELGPLRSAVFSNDPQSQYLLTAGADRVARVWDTATGELLFALEDPLEKHTAGLRYAEFSHDNTKVVTASDDNTALLWEIDIAQRTSRVLHRLTGHTAAVTAAAFSPDDSRLLTASDDFTARLWNVDQGKELMTLKGHKQEVTDVDFSQAGNGRYVVTASRDGSSIVWMSEDWSEPQPAAALNQAAVKEERR</sequence>
<feature type="region of interest" description="Disordered" evidence="8">
    <location>
        <begin position="1"/>
        <end position="80"/>
    </location>
</feature>
<dbReference type="SMART" id="SM00320">
    <property type="entry name" value="WD40"/>
    <property type="match status" value="17"/>
</dbReference>
<keyword evidence="11" id="KW-1185">Reference proteome</keyword>
<feature type="compositionally biased region" description="Basic and acidic residues" evidence="8">
    <location>
        <begin position="254"/>
        <end position="271"/>
    </location>
</feature>
<dbReference type="OrthoDB" id="9765809at2"/>
<dbReference type="InterPro" id="IPR020472">
    <property type="entry name" value="WD40_PAC1"/>
</dbReference>
<dbReference type="PROSITE" id="PS50082">
    <property type="entry name" value="WD_REPEATS_2"/>
    <property type="match status" value="12"/>
</dbReference>
<feature type="compositionally biased region" description="Basic and acidic residues" evidence="8">
    <location>
        <begin position="173"/>
        <end position="186"/>
    </location>
</feature>
<dbReference type="Gene3D" id="2.130.10.10">
    <property type="entry name" value="YVTN repeat-like/Quinoprotein amine dehydrogenase"/>
    <property type="match status" value="6"/>
</dbReference>